<dbReference type="PROSITE" id="PS51918">
    <property type="entry name" value="RADICAL_SAM"/>
    <property type="match status" value="1"/>
</dbReference>
<dbReference type="InterPro" id="IPR013785">
    <property type="entry name" value="Aldolase_TIM"/>
</dbReference>
<dbReference type="SUPFAM" id="SSF102114">
    <property type="entry name" value="Radical SAM enzymes"/>
    <property type="match status" value="1"/>
</dbReference>
<evidence type="ECO:0000313" key="11">
    <source>
        <dbReference type="Proteomes" id="UP001252875"/>
    </source>
</evidence>
<dbReference type="Proteomes" id="UP001252875">
    <property type="component" value="Unassembled WGS sequence"/>
</dbReference>
<evidence type="ECO:0000256" key="4">
    <source>
        <dbReference type="ARBA" id="ARBA00022691"/>
    </source>
</evidence>
<dbReference type="SFLD" id="SFLDS00029">
    <property type="entry name" value="Radical_SAM"/>
    <property type="match status" value="1"/>
</dbReference>
<dbReference type="InterPro" id="IPR007197">
    <property type="entry name" value="rSAM"/>
</dbReference>
<keyword evidence="3" id="KW-0004">4Fe-4S</keyword>
<dbReference type="PANTHER" id="PTHR30352:SF4">
    <property type="entry name" value="PYRUVATE FORMATE-LYASE 2-ACTIVATING ENZYME"/>
    <property type="match status" value="1"/>
</dbReference>
<evidence type="ECO:0000256" key="5">
    <source>
        <dbReference type="ARBA" id="ARBA00022723"/>
    </source>
</evidence>
<dbReference type="InterPro" id="IPR058240">
    <property type="entry name" value="rSAM_sf"/>
</dbReference>
<comment type="cofactor">
    <cofactor evidence="1">
        <name>[4Fe-4S] cluster</name>
        <dbReference type="ChEBI" id="CHEBI:49883"/>
    </cofactor>
</comment>
<evidence type="ECO:0000313" key="10">
    <source>
        <dbReference type="EMBL" id="MDT2598651.1"/>
    </source>
</evidence>
<organism evidence="10 11">
    <name type="scientific">Enterococcus hulanensis</name>
    <dbReference type="NCBI Taxonomy" id="2559929"/>
    <lineage>
        <taxon>Bacteria</taxon>
        <taxon>Bacillati</taxon>
        <taxon>Bacillota</taxon>
        <taxon>Bacilli</taxon>
        <taxon>Lactobacillales</taxon>
        <taxon>Enterococcaceae</taxon>
        <taxon>Enterococcus</taxon>
    </lineage>
</organism>
<dbReference type="EMBL" id="JARPYI010000001">
    <property type="protein sequence ID" value="MDT2598651.1"/>
    <property type="molecule type" value="Genomic_DNA"/>
</dbReference>
<keyword evidence="4" id="KW-0949">S-adenosyl-L-methionine</keyword>
<dbReference type="SFLD" id="SFLDG01066">
    <property type="entry name" value="organic_radical-activating_enz"/>
    <property type="match status" value="1"/>
</dbReference>
<proteinExistence type="inferred from homology"/>
<evidence type="ECO:0000256" key="6">
    <source>
        <dbReference type="ARBA" id="ARBA00023002"/>
    </source>
</evidence>
<keyword evidence="7" id="KW-0408">Iron</keyword>
<comment type="caution">
    <text evidence="10">The sequence shown here is derived from an EMBL/GenBank/DDBJ whole genome shotgun (WGS) entry which is preliminary data.</text>
</comment>
<dbReference type="Gene3D" id="3.20.20.70">
    <property type="entry name" value="Aldolase class I"/>
    <property type="match status" value="1"/>
</dbReference>
<dbReference type="InterPro" id="IPR001989">
    <property type="entry name" value="Radical_activat_CS"/>
</dbReference>
<dbReference type="PROSITE" id="PS01087">
    <property type="entry name" value="RADICAL_ACTIVATING"/>
    <property type="match status" value="1"/>
</dbReference>
<comment type="similarity">
    <text evidence="2">Belongs to the organic radical-activating enzymes family.</text>
</comment>
<feature type="domain" description="Radical SAM core" evidence="9">
    <location>
        <begin position="17"/>
        <end position="255"/>
    </location>
</feature>
<sequence>MSERRGCIFNIQRFSIHDGPGIRTTIFFKGCPLRCTWCSNPESQKRQPEPIWDNQKKQEIITGAYYTVEEVMEVIRKDIDYYEESKGGITVTGGEVLAQKAFVIELLKKCREENIHTACETSAFSSSSDFNELIEPLDLLIMDIKHHSEDAHKAKTGVSLEPILKNLDQAINSQKEMLLRIPIIPAYNNSLEDAEAFGQLLLCHQVKEVELLPFHQFGKSKYNYLKRAYEYEGVPQLTSKDLLPYAAIIEKFGITCSIA</sequence>
<reference evidence="10 11" key="1">
    <citation type="submission" date="2023-03" db="EMBL/GenBank/DDBJ databases">
        <authorList>
            <person name="Shen W."/>
            <person name="Cai J."/>
        </authorList>
    </citation>
    <scope>NUCLEOTIDE SEQUENCE [LARGE SCALE GENOMIC DNA]</scope>
    <source>
        <strain evidence="10 11">D6-4</strain>
    </source>
</reference>
<dbReference type="Pfam" id="PF04055">
    <property type="entry name" value="Radical_SAM"/>
    <property type="match status" value="1"/>
</dbReference>
<accession>A0ABU3EXH7</accession>
<keyword evidence="11" id="KW-1185">Reference proteome</keyword>
<keyword evidence="6" id="KW-0560">Oxidoreductase</keyword>
<dbReference type="PIRSF" id="PIRSF000371">
    <property type="entry name" value="PFL_act_enz"/>
    <property type="match status" value="1"/>
</dbReference>
<dbReference type="InterPro" id="IPR034457">
    <property type="entry name" value="Organic_radical-activating"/>
</dbReference>
<dbReference type="PANTHER" id="PTHR30352">
    <property type="entry name" value="PYRUVATE FORMATE-LYASE-ACTIVATING ENZYME"/>
    <property type="match status" value="1"/>
</dbReference>
<gene>
    <name evidence="10" type="ORF">P7D85_02625</name>
</gene>
<evidence type="ECO:0000259" key="9">
    <source>
        <dbReference type="PROSITE" id="PS51918"/>
    </source>
</evidence>
<protein>
    <submittedName>
        <fullName evidence="10">Glycyl-radical enzyme activating protein</fullName>
    </submittedName>
</protein>
<dbReference type="CDD" id="cd01335">
    <property type="entry name" value="Radical_SAM"/>
    <property type="match status" value="1"/>
</dbReference>
<dbReference type="RefSeq" id="WP_311821092.1">
    <property type="nucleotide sequence ID" value="NZ_JARPYF010000001.1"/>
</dbReference>
<name>A0ABU3EXH7_9ENTE</name>
<dbReference type="NCBIfam" id="TIGR02494">
    <property type="entry name" value="PFLE_PFLC"/>
    <property type="match status" value="1"/>
</dbReference>
<keyword evidence="8" id="KW-0411">Iron-sulfur</keyword>
<evidence type="ECO:0000256" key="1">
    <source>
        <dbReference type="ARBA" id="ARBA00001966"/>
    </source>
</evidence>
<evidence type="ECO:0000256" key="8">
    <source>
        <dbReference type="ARBA" id="ARBA00023014"/>
    </source>
</evidence>
<evidence type="ECO:0000256" key="2">
    <source>
        <dbReference type="ARBA" id="ARBA00009777"/>
    </source>
</evidence>
<evidence type="ECO:0000256" key="3">
    <source>
        <dbReference type="ARBA" id="ARBA00022485"/>
    </source>
</evidence>
<keyword evidence="5" id="KW-0479">Metal-binding</keyword>
<evidence type="ECO:0000256" key="7">
    <source>
        <dbReference type="ARBA" id="ARBA00023004"/>
    </source>
</evidence>
<dbReference type="InterPro" id="IPR012839">
    <property type="entry name" value="Organic_radical_activase"/>
</dbReference>